<keyword evidence="3" id="KW-0812">Transmembrane</keyword>
<dbReference type="GeneID" id="39737407"/>
<feature type="compositionally biased region" description="Basic and acidic residues" evidence="2">
    <location>
        <begin position="1441"/>
        <end position="1463"/>
    </location>
</feature>
<evidence type="ECO:0000256" key="1">
    <source>
        <dbReference type="SAM" id="Coils"/>
    </source>
</evidence>
<dbReference type="KEGG" id="prel:PRELSG_1216300"/>
<feature type="transmembrane region" description="Helical" evidence="3">
    <location>
        <begin position="1313"/>
        <end position="1336"/>
    </location>
</feature>
<feature type="region of interest" description="Disordered" evidence="2">
    <location>
        <begin position="1"/>
        <end position="20"/>
    </location>
</feature>
<dbReference type="RefSeq" id="XP_028534280.1">
    <property type="nucleotide sequence ID" value="XM_028677941.1"/>
</dbReference>
<dbReference type="OMA" id="YIYAIID"/>
<reference evidence="4 5" key="1">
    <citation type="submission" date="2015-04" db="EMBL/GenBank/DDBJ databases">
        <authorList>
            <consortium name="Pathogen Informatics"/>
        </authorList>
    </citation>
    <scope>NUCLEOTIDE SEQUENCE [LARGE SCALE GENOMIC DNA]</scope>
    <source>
        <strain evidence="4 5">SGS1</strain>
    </source>
</reference>
<evidence type="ECO:0000256" key="2">
    <source>
        <dbReference type="SAM" id="MobiDB-lite"/>
    </source>
</evidence>
<feature type="transmembrane region" description="Helical" evidence="3">
    <location>
        <begin position="687"/>
        <end position="708"/>
    </location>
</feature>
<keyword evidence="1" id="KW-0175">Coiled coil</keyword>
<feature type="transmembrane region" description="Helical" evidence="3">
    <location>
        <begin position="2543"/>
        <end position="2563"/>
    </location>
</feature>
<accession>A0A1J1H9T7</accession>
<gene>
    <name evidence="4" type="ORF">PRELSG_1216300</name>
</gene>
<evidence type="ECO:0000313" key="4">
    <source>
        <dbReference type="EMBL" id="CRH01279.1"/>
    </source>
</evidence>
<sequence length="2694" mass="325038">MEMRKNKKNKSCNNNDDGLDKTLNESNNEFYNLKSLIDYNELKYNTYADNNSNILSNTYENIYEDLSSNYDDSAYESNDDLTEFYLYNEISNHKYNNNLYDFYLSKFNSNIEEKNKLNESNLSIINQIPYILNNVDYNKSKMNRNKNENMLEKNTYEKRKEIYNTKNSYEDTYKYDNNQVENKKNENLSEFKRENNILCNSLKIDENIIKKKNDLKKGGEKKNDKIEIGEKVVIDNVYYNTLINKCNYTVSCYMYKKTNATHIYRKKILVLKKNFLIINKFKPNINNIYKDIHRDIYDISYSRYSKICKNSNNIYKFSLYARRLSRNNASSNSDNSNFFSLKKKKKKKKNNYKIPKDEYNFNNEHIRLANHNLNIILELINLIKIISIYGSLKKYIKVIIYKYTKNLFLKNYEICCNTPKYFVLLKKFYNSINRFVYNYIYVNILKIKNIEKLKYNYIYAIIDVDNFLYYYKYEYNKDMFIPLFSDRQNKISFHFYTDYNLYLGYFIVYNYEIEKHIDFNLNRNCELNLSIIENDFFLSKKKKKNVSAHSTTSSNKTESLFDSFDKSDNMIFSKPSLLNQKNIIFDKNYFFVRKLYNDQKKHIQKNSKYMANSNDNMHVHLFIYKSKNRFEYLLPSKNTTDLLCDEDNLYMSNNNLNNNYQLINLFLNNIKRTMQIKNRFNYFLEKINNILEFRNFFVSIISIFYIFFCSYYKNYIHIIILLTILFLLLINNDKNYDFYKNILYEFPILYLFFPHKLLYKISKKSNLYHLHTFLHIFLLNKFPVFFQYLYKYYKYKCIYFFVYTPSYFNKYYNNYSFFKTNDSDKRKLSVGRVGKIKNSKKKSISEVCNYQYIKNDTLNNKKKIKNMNNLMGLSSNFYISNNYINMHYKKNEYSSKYERCYSVIRQNEINKDMENEINNIGDEQSKTNKDESCQCKIINNNEINKKNIFNLNSKFNENTKNNNNKKNKNKNNQNEKNINDKFLRNLRKYFKNKNLSSINTKNRILRGDKETNNNVITSPNFEKKNNFKNIDSTNEDNIYNKILKNNKVTHIIKNNEQKKIESFNIDEYRNLINASNLNNSNKINEYTKLNECNYRKSYSEIKSNSYMDIKKEERNIFSDNEPKTYIYSSLYPHNPLSNKGIYNDHKNSCIENNNNFNKEIINYSSALLDSELGINEIILMDIKIKIMKNMRNNYYDSKNESKIEKIQDERYNIDEKYDKSRMNNNGFYFKINNEHYSFDYNLYENKYMHCCKFCNYNSFSSENHSAKDMKSKQRNNIHKNYISNYEVCDHNKSSFYNINEYFPNYFYNSIEMIYINIILIFIYFYCFFIITVHGGLNNDFPLYFYFLNKKKKKEKKKNYKEKKNNFLEQNDENFKMYTKKKSDEKKCRSNFLYKSKHIFENWKQKRKLIKKNIKINLNREEYHDFNDTKKKDSIENEDSLFDEKQNENKKITRDGSPKKDEISNPKMCKNKNLINYVSLKEKELEYKNSNENINIINTKLSEKEKQVDKNDSNNNYNKNDNCKPFCTFNKTSYSTELLNLRNENFVLNKNISLNHKLLSSKNILMSELQYNYKKKFDINSNCSNDRDFVNKEEEVNSNKCIYTEKKQYSNENDEKKKKHFKFLEKLKDIKEEKITKIKNIYNSEKKNKRFKKGFNILKNRISNDSILENFNRSKENLNEDGNEKVKKDEMEKERTYDKYIKSNEQYSQSSIITINEDDKEDQMNITQKNININKNNEENIDNTLSLKNDYNNNNINDIENKNLKKDSYKCSNFISRTSSYKEGKTEINLIGNNYKNSEMKYLNTNLSNDISLIREKKLYNVSFNSKSKEMKNKIISYMKNKTNKEKKNKNDETLKENSLNNILNEKKDLKNYKEIINLKENKKVCSLEGSKEEINLKEDKDIIYLKENNEIINMKDHYEIISLKNNNKTISLSNDNKMFSLKNDYEIINAKNKNNIINSKVYNKLNSLKNFREFLNLKDDKEIINLLDNKRRNFTVSANMSYAILNTIIRKNYNCGKFDKGYFSEYDSYRILENKNNNKCSHSKIICGNLEKVKSKYTKGEDKLANKINRSCIILNSNEFKYEVLNKSATLKNHLKEYNKNNSEQQNTADKNYLSKKKRKIFLHMKEKFLELKNKNKKKFFKNKIKKVYHKQNSNINNECEEKKRNTANRYNLFLNEIVNEKYLNKFKKRMLFTNMLEKNNNIDKLYYSLDEYSYCDNYINSKENSKKKKEYEVLDEHHGNRNNKINKGNNINDIYELDDSKMYKDGGFYNEFDKKNIPNLSQINEDINLNKLQVLKNYKSNKILNSNSSNNNNKCELITNFNQNILKKKKKREKHFITAMVNNLHKFLLKKKNDYKCLNKKRISHKVYYNLLTAIIDYLLIITITYKYVNNIYNIYIYSKHLHLKAKKKENKRNLDFNHIVRIIYHKNVFSSNAYTLNICKHKNIYLKKNIFKQIFVQNKKHTIKTNEKYDEEISSDIKLSEQTEIKNSFVPNKYYEEIKDRKNILSLYKSAKSNIKIFMSKHMILNHYLEKFLNLFNHKNFNLTKIVIVLLGYFSLLLFPIKFHHLVILKILHMYYKGFLRRYHKNIILNSILEKIKNIKIYLKLHKPICSLSEEEYYTLIEEINKTCNQCLNISQFKDINDEYDLADIIMKNFREFSETKRIIRHEWNFNLLNNSPHDNTSIFNTRNYTFY</sequence>
<proteinExistence type="predicted"/>
<feature type="transmembrane region" description="Helical" evidence="3">
    <location>
        <begin position="714"/>
        <end position="730"/>
    </location>
</feature>
<name>A0A1J1H9T7_PLARL</name>
<feature type="transmembrane region" description="Helical" evidence="3">
    <location>
        <begin position="2368"/>
        <end position="2390"/>
    </location>
</feature>
<feature type="transmembrane region" description="Helical" evidence="3">
    <location>
        <begin position="768"/>
        <end position="790"/>
    </location>
</feature>
<feature type="region of interest" description="Disordered" evidence="2">
    <location>
        <begin position="954"/>
        <end position="978"/>
    </location>
</feature>
<evidence type="ECO:0000313" key="5">
    <source>
        <dbReference type="Proteomes" id="UP000220158"/>
    </source>
</evidence>
<dbReference type="EMBL" id="LN835307">
    <property type="protein sequence ID" value="CRH01279.1"/>
    <property type="molecule type" value="Genomic_DNA"/>
</dbReference>
<protein>
    <submittedName>
        <fullName evidence="4">Uncharacterized protein</fullName>
    </submittedName>
</protein>
<dbReference type="OrthoDB" id="372450at2759"/>
<feature type="compositionally biased region" description="Basic residues" evidence="2">
    <location>
        <begin position="1"/>
        <end position="10"/>
    </location>
</feature>
<keyword evidence="5" id="KW-1185">Reference proteome</keyword>
<organism evidence="4 5">
    <name type="scientific">Plasmodium relictum</name>
    <dbReference type="NCBI Taxonomy" id="85471"/>
    <lineage>
        <taxon>Eukaryota</taxon>
        <taxon>Sar</taxon>
        <taxon>Alveolata</taxon>
        <taxon>Apicomplexa</taxon>
        <taxon>Aconoidasida</taxon>
        <taxon>Haemosporida</taxon>
        <taxon>Plasmodiidae</taxon>
        <taxon>Plasmodium</taxon>
        <taxon>Plasmodium (Haemamoeba)</taxon>
    </lineage>
</organism>
<feature type="region of interest" description="Disordered" evidence="2">
    <location>
        <begin position="1436"/>
        <end position="1466"/>
    </location>
</feature>
<dbReference type="Proteomes" id="UP000220158">
    <property type="component" value="Chromosome 12"/>
</dbReference>
<keyword evidence="3" id="KW-0472">Membrane</keyword>
<evidence type="ECO:0000256" key="3">
    <source>
        <dbReference type="SAM" id="Phobius"/>
    </source>
</evidence>
<dbReference type="VEuPathDB" id="PlasmoDB:PRELSG_1216300"/>
<feature type="coiled-coil region" evidence="1">
    <location>
        <begin position="1479"/>
        <end position="1506"/>
    </location>
</feature>
<keyword evidence="3" id="KW-1133">Transmembrane helix</keyword>